<dbReference type="InterPro" id="IPR017865">
    <property type="entry name" value="F-actin_cap_asu_CS"/>
</dbReference>
<dbReference type="InterPro" id="IPR042489">
    <property type="entry name" value="CapZ_alpha_1"/>
</dbReference>
<keyword evidence="4 6" id="KW-0009">Actin-binding</keyword>
<dbReference type="PANTHER" id="PTHR10653:SF0">
    <property type="entry name" value="F-ACTIN-CAPPING PROTEIN SUBUNIT ALPHA"/>
    <property type="match status" value="1"/>
</dbReference>
<dbReference type="InterPro" id="IPR042276">
    <property type="entry name" value="CapZ_alpha/beta_2"/>
</dbReference>
<dbReference type="Gene3D" id="3.90.1150.210">
    <property type="entry name" value="F-actin capping protein, beta subunit"/>
    <property type="match status" value="1"/>
</dbReference>
<name>A0AAE1CN86_9GAST</name>
<gene>
    <name evidence="7" type="ORF">RRG08_001152</name>
</gene>
<evidence type="ECO:0000256" key="6">
    <source>
        <dbReference type="RuleBase" id="RU365077"/>
    </source>
</evidence>
<dbReference type="Gene3D" id="3.30.1140.60">
    <property type="entry name" value="F-actin capping protein, alpha subunit"/>
    <property type="match status" value="1"/>
</dbReference>
<evidence type="ECO:0000313" key="8">
    <source>
        <dbReference type="Proteomes" id="UP001283361"/>
    </source>
</evidence>
<comment type="function">
    <text evidence="6">F-actin-capping proteins bind in a Ca(2+)-independent manner to the fast growing ends of actin filaments (barbed end) thereby blocking the exchange of subunits at these ends. Unlike other capping proteins (such as gelsolin and severin), these proteins do not sever actin filaments.</text>
</comment>
<dbReference type="PROSITE" id="PS00748">
    <property type="entry name" value="F_ACTIN_CAPPING_A_1"/>
    <property type="match status" value="1"/>
</dbReference>
<dbReference type="Proteomes" id="UP001283361">
    <property type="component" value="Unassembled WGS sequence"/>
</dbReference>
<dbReference type="FunFam" id="3.30.1140.60:FF:000001">
    <property type="entry name" value="F-actin-capping protein subunit alpha"/>
    <property type="match status" value="1"/>
</dbReference>
<dbReference type="EMBL" id="JAWDGP010007490">
    <property type="protein sequence ID" value="KAK3715811.1"/>
    <property type="molecule type" value="Genomic_DNA"/>
</dbReference>
<dbReference type="GO" id="GO:0030863">
    <property type="term" value="C:cortical cytoskeleton"/>
    <property type="evidence" value="ECO:0007669"/>
    <property type="project" value="TreeGrafter"/>
</dbReference>
<keyword evidence="8" id="KW-1185">Reference proteome</keyword>
<comment type="caution">
    <text evidence="7">The sequence shown here is derived from an EMBL/GenBank/DDBJ whole genome shotgun (WGS) entry which is preliminary data.</text>
</comment>
<dbReference type="SUPFAM" id="SSF90096">
    <property type="entry name" value="Subunits of heterodimeric actin filament capping protein Capz"/>
    <property type="match status" value="1"/>
</dbReference>
<comment type="similarity">
    <text evidence="1 6">Belongs to the F-actin-capping protein alpha subunit family.</text>
</comment>
<dbReference type="AlphaFoldDB" id="A0AAE1CN86"/>
<dbReference type="InterPro" id="IPR002189">
    <property type="entry name" value="CapZ_alpha"/>
</dbReference>
<dbReference type="PROSITE" id="PS00749">
    <property type="entry name" value="F_ACTIN_CAPPING_A_2"/>
    <property type="match status" value="1"/>
</dbReference>
<protein>
    <recommendedName>
        <fullName evidence="2 6">F-actin-capping protein subunit alpha</fullName>
    </recommendedName>
</protein>
<proteinExistence type="inferred from homology"/>
<evidence type="ECO:0000256" key="3">
    <source>
        <dbReference type="ARBA" id="ARBA00022467"/>
    </source>
</evidence>
<dbReference type="GO" id="GO:0051015">
    <property type="term" value="F:actin filament binding"/>
    <property type="evidence" value="ECO:0007669"/>
    <property type="project" value="TreeGrafter"/>
</dbReference>
<evidence type="ECO:0000256" key="2">
    <source>
        <dbReference type="ARBA" id="ARBA00014038"/>
    </source>
</evidence>
<comment type="subunit">
    <text evidence="6">Heterodimer of an alpha and a beta subunit.</text>
</comment>
<evidence type="ECO:0000256" key="4">
    <source>
        <dbReference type="ARBA" id="ARBA00023203"/>
    </source>
</evidence>
<accession>A0AAE1CN86</accession>
<dbReference type="GO" id="GO:0051016">
    <property type="term" value="P:barbed-end actin filament capping"/>
    <property type="evidence" value="ECO:0007669"/>
    <property type="project" value="UniProtKB-UniRule"/>
</dbReference>
<dbReference type="FunFam" id="3.90.1150.210:FF:000003">
    <property type="entry name" value="F-actin-capping protein subunit alpha"/>
    <property type="match status" value="1"/>
</dbReference>
<evidence type="ECO:0000256" key="5">
    <source>
        <dbReference type="ARBA" id="ARBA00044965"/>
    </source>
</evidence>
<dbReference type="GO" id="GO:0008290">
    <property type="term" value="C:F-actin capping protein complex"/>
    <property type="evidence" value="ECO:0007669"/>
    <property type="project" value="UniProtKB-UniRule"/>
</dbReference>
<evidence type="ECO:0000256" key="1">
    <source>
        <dbReference type="ARBA" id="ARBA00010479"/>
    </source>
</evidence>
<comment type="subunit">
    <text evidence="5">Component of the F-actin capping complex, composed of a heterodimer of an alpha and a beta subunit.</text>
</comment>
<dbReference type="GO" id="GO:0030036">
    <property type="term" value="P:actin cytoskeleton organization"/>
    <property type="evidence" value="ECO:0007669"/>
    <property type="project" value="TreeGrafter"/>
</dbReference>
<dbReference type="PRINTS" id="PR00191">
    <property type="entry name" value="FACTINCAPA"/>
</dbReference>
<organism evidence="7 8">
    <name type="scientific">Elysia crispata</name>
    <name type="common">lettuce slug</name>
    <dbReference type="NCBI Taxonomy" id="231223"/>
    <lineage>
        <taxon>Eukaryota</taxon>
        <taxon>Metazoa</taxon>
        <taxon>Spiralia</taxon>
        <taxon>Lophotrochozoa</taxon>
        <taxon>Mollusca</taxon>
        <taxon>Gastropoda</taxon>
        <taxon>Heterobranchia</taxon>
        <taxon>Euthyneura</taxon>
        <taxon>Panpulmonata</taxon>
        <taxon>Sacoglossa</taxon>
        <taxon>Placobranchoidea</taxon>
        <taxon>Plakobranchidae</taxon>
        <taxon>Elysia</taxon>
    </lineage>
</organism>
<dbReference type="InterPro" id="IPR037282">
    <property type="entry name" value="CapZ_alpha/beta"/>
</dbReference>
<dbReference type="Pfam" id="PF01267">
    <property type="entry name" value="F-actin_cap_A"/>
    <property type="match status" value="1"/>
</dbReference>
<sequence length="338" mass="38075">MRFQYHAKPICAIFIGLHHKAGVWFSSGHATASAARSQNSTPEIGRKMADYDDEPISDQEKVRIASNFILHAPPGEFNEVFNDVRILVNDDDILKEGASGAFAQYNKDQFTPCKIEGSDQQALVTEHGDLGSNRFIDPRSKQTFRYDHLRKEAQDVQPTEVDQKAEPWRHAVESALTSYVNSHYKYGITTVYGSSSGDNITIIACIESHAFEPKNYWNGRWRGQWSVTFPASGGSAEVSGLLRVQVHYYEDGNVQLVSSKDIKRTIKVQSESDTAKNFLHLVSEAEGEYQRALSENYVQMSDTTFKALRRQLPVTRSKIDWNKILGYKIGTDLKGSKD</sequence>
<keyword evidence="3 6" id="KW-0117">Actin capping</keyword>
<reference evidence="7" key="1">
    <citation type="journal article" date="2023" name="G3 (Bethesda)">
        <title>A reference genome for the long-term kleptoplast-retaining sea slug Elysia crispata morphotype clarki.</title>
        <authorList>
            <person name="Eastman K.E."/>
            <person name="Pendleton A.L."/>
            <person name="Shaikh M.A."/>
            <person name="Suttiyut T."/>
            <person name="Ogas R."/>
            <person name="Tomko P."/>
            <person name="Gavelis G."/>
            <person name="Widhalm J.R."/>
            <person name="Wisecaver J.H."/>
        </authorList>
    </citation>
    <scope>NUCLEOTIDE SEQUENCE</scope>
    <source>
        <strain evidence="7">ECLA1</strain>
    </source>
</reference>
<evidence type="ECO:0000313" key="7">
    <source>
        <dbReference type="EMBL" id="KAK3715811.1"/>
    </source>
</evidence>
<dbReference type="PANTHER" id="PTHR10653">
    <property type="entry name" value="F-ACTIN-CAPPING PROTEIN SUBUNIT ALPHA"/>
    <property type="match status" value="1"/>
</dbReference>